<dbReference type="OrthoDB" id="6279008at2759"/>
<name>A0A8E0RXZ3_9TREM</name>
<evidence type="ECO:0000313" key="11">
    <source>
        <dbReference type="EMBL" id="KAA0195044.1"/>
    </source>
</evidence>
<feature type="compositionally biased region" description="Polar residues" evidence="8">
    <location>
        <begin position="204"/>
        <end position="218"/>
    </location>
</feature>
<feature type="region of interest" description="Disordered" evidence="8">
    <location>
        <begin position="34"/>
        <end position="54"/>
    </location>
</feature>
<evidence type="ECO:0000256" key="6">
    <source>
        <dbReference type="ARBA" id="ARBA00023170"/>
    </source>
</evidence>
<comment type="similarity">
    <text evidence="2">Belongs to the GDNFR family.</text>
</comment>
<evidence type="ECO:0000256" key="3">
    <source>
        <dbReference type="ARBA" id="ARBA00022475"/>
    </source>
</evidence>
<comment type="subcellular location">
    <subcellularLocation>
        <location evidence="1">Cell membrane</location>
    </subcellularLocation>
</comment>
<sequence>MWLCIYLWSYLRLLQAAQLPPTDWDIRANMRSDQTQSLRSNHPVRRDQQRYGNEQTIRNHAQSHSKDCLDGVRQCEQQSGICRVDLEIFRQFCGDWLNERSLLGCNKHTVRECRSALQTVNDGRLGLRHCTCDAKPSRSIDDLSRCNLLRRNLNSHPCLQEPPLLFPEGKEVWQDLPLLEQHHFPSTKSEFNPGAQRQLPHLPTDSNFSPNARSSFPSKENDMTTLIYLPNVRNQTAMEMHSSEDLSKPNRINTINRDLNVSTESNLRPPQVNSTQDTIDRAKENEQSCLDLLDKCTSQLACAKSLNRYRALCTPRSCEKLRFQCNQAYKEFQSHGVTRNCTCDLETNPNRRQRCLDYEIRVLQNKCIDVHSAQLVDGNHVDLLQERAMVVDPNIHTSDAHIAVTTISSDTSGDTTINHTTSDLLRPIHHTNDDWDRRETSLSCYDAYRACVSDSQCLLHYILLVRQCSQPNGCHSPNLCKESVQRFYTSVRPELANQALTCMCLSGDLNCKQQQDLFKPECTETNPSTLQPCASIWQQCQDDGGCKSALSFLINQCHPRSKFCQDNSTACLNSYRQVWLQNLVTRCHCDVRNLNIYHKRTNVHGSITYRCDSFQRLLLHQPCQEADETNEAEQTSHSGPLESASPACRIANTLRLSPETIVRVYPRTEDMHHSPESQVCSQLCGCNTGCLHHLCFPEQQQKQELPQTKNQLQQQQQQQQEQENRQNQPQQGDMNFRRLSPSHIPRIDNKQNSSPARIEGATLSTITAVAPGTGTRITSSSACRYLPLADPQCVCLADGDVFCSRNTNYAPLLKSTYLLY</sequence>
<feature type="domain" description="GDNF/GAS1" evidence="10">
    <location>
        <begin position="444"/>
        <end position="522"/>
    </location>
</feature>
<keyword evidence="3" id="KW-1003">Cell membrane</keyword>
<accession>A0A8E0RXZ3</accession>
<evidence type="ECO:0000313" key="12">
    <source>
        <dbReference type="Proteomes" id="UP000728185"/>
    </source>
</evidence>
<dbReference type="GO" id="GO:0007169">
    <property type="term" value="P:cell surface receptor protein tyrosine kinase signaling pathway"/>
    <property type="evidence" value="ECO:0007669"/>
    <property type="project" value="UniProtKB-ARBA"/>
</dbReference>
<keyword evidence="4 9" id="KW-0732">Signal</keyword>
<keyword evidence="6" id="KW-0675">Receptor</keyword>
<dbReference type="AlphaFoldDB" id="A0A8E0RXZ3"/>
<evidence type="ECO:0000256" key="7">
    <source>
        <dbReference type="ARBA" id="ARBA00023180"/>
    </source>
</evidence>
<feature type="domain" description="GDNF/GAS1" evidence="10">
    <location>
        <begin position="533"/>
        <end position="611"/>
    </location>
</feature>
<feature type="domain" description="GDNF/GAS1" evidence="10">
    <location>
        <begin position="289"/>
        <end position="367"/>
    </location>
</feature>
<feature type="region of interest" description="Disordered" evidence="8">
    <location>
        <begin position="706"/>
        <end position="759"/>
    </location>
</feature>
<feature type="compositionally biased region" description="Low complexity" evidence="8">
    <location>
        <begin position="706"/>
        <end position="731"/>
    </location>
</feature>
<dbReference type="InterPro" id="IPR016017">
    <property type="entry name" value="GDNF/GAS1"/>
</dbReference>
<dbReference type="InterPro" id="IPR037193">
    <property type="entry name" value="GDNF_alpha"/>
</dbReference>
<evidence type="ECO:0000259" key="10">
    <source>
        <dbReference type="SMART" id="SM00907"/>
    </source>
</evidence>
<proteinExistence type="inferred from homology"/>
<evidence type="ECO:0000256" key="1">
    <source>
        <dbReference type="ARBA" id="ARBA00004236"/>
    </source>
</evidence>
<keyword evidence="12" id="KW-1185">Reference proteome</keyword>
<dbReference type="SUPFAM" id="SSF110035">
    <property type="entry name" value="GDNF receptor-like"/>
    <property type="match status" value="2"/>
</dbReference>
<feature type="chain" id="PRO_5034693814" description="GDNF/GAS1 domain-containing protein" evidence="9">
    <location>
        <begin position="17"/>
        <end position="820"/>
    </location>
</feature>
<dbReference type="GO" id="GO:0009897">
    <property type="term" value="C:external side of plasma membrane"/>
    <property type="evidence" value="ECO:0007669"/>
    <property type="project" value="TreeGrafter"/>
</dbReference>
<evidence type="ECO:0000256" key="8">
    <source>
        <dbReference type="SAM" id="MobiDB-lite"/>
    </source>
</evidence>
<dbReference type="EMBL" id="LUCM01003968">
    <property type="protein sequence ID" value="KAA0195044.1"/>
    <property type="molecule type" value="Genomic_DNA"/>
</dbReference>
<dbReference type="Proteomes" id="UP000728185">
    <property type="component" value="Unassembled WGS sequence"/>
</dbReference>
<comment type="caution">
    <text evidence="11">The sequence shown here is derived from an EMBL/GenBank/DDBJ whole genome shotgun (WGS) entry which is preliminary data.</text>
</comment>
<gene>
    <name evidence="11" type="ORF">FBUS_00368</name>
</gene>
<evidence type="ECO:0000256" key="5">
    <source>
        <dbReference type="ARBA" id="ARBA00023136"/>
    </source>
</evidence>
<keyword evidence="7" id="KW-0325">Glycoprotein</keyword>
<evidence type="ECO:0000256" key="9">
    <source>
        <dbReference type="SAM" id="SignalP"/>
    </source>
</evidence>
<keyword evidence="5" id="KW-0472">Membrane</keyword>
<dbReference type="SMART" id="SM00907">
    <property type="entry name" value="GDNF"/>
    <property type="match status" value="3"/>
</dbReference>
<organism evidence="11 12">
    <name type="scientific">Fasciolopsis buskii</name>
    <dbReference type="NCBI Taxonomy" id="27845"/>
    <lineage>
        <taxon>Eukaryota</taxon>
        <taxon>Metazoa</taxon>
        <taxon>Spiralia</taxon>
        <taxon>Lophotrochozoa</taxon>
        <taxon>Platyhelminthes</taxon>
        <taxon>Trematoda</taxon>
        <taxon>Digenea</taxon>
        <taxon>Plagiorchiida</taxon>
        <taxon>Echinostomata</taxon>
        <taxon>Echinostomatoidea</taxon>
        <taxon>Fasciolidae</taxon>
        <taxon>Fasciolopsis</taxon>
    </lineage>
</organism>
<dbReference type="PANTHER" id="PTHR10269">
    <property type="entry name" value="GDNF RECEPTOR ALPHA"/>
    <property type="match status" value="1"/>
</dbReference>
<dbReference type="GO" id="GO:0038023">
    <property type="term" value="F:signaling receptor activity"/>
    <property type="evidence" value="ECO:0007669"/>
    <property type="project" value="InterPro"/>
</dbReference>
<feature type="region of interest" description="Disordered" evidence="8">
    <location>
        <begin position="200"/>
        <end position="219"/>
    </location>
</feature>
<dbReference type="GO" id="GO:0007399">
    <property type="term" value="P:nervous system development"/>
    <property type="evidence" value="ECO:0007669"/>
    <property type="project" value="TreeGrafter"/>
</dbReference>
<dbReference type="InterPro" id="IPR003438">
    <property type="entry name" value="GDNF_rcpt"/>
</dbReference>
<protein>
    <recommendedName>
        <fullName evidence="10">GDNF/GAS1 domain-containing protein</fullName>
    </recommendedName>
</protein>
<reference evidence="11" key="1">
    <citation type="submission" date="2019-05" db="EMBL/GenBank/DDBJ databases">
        <title>Annotation for the trematode Fasciolopsis buski.</title>
        <authorList>
            <person name="Choi Y.-J."/>
        </authorList>
    </citation>
    <scope>NUCLEOTIDE SEQUENCE</scope>
    <source>
        <strain evidence="11">HT</strain>
        <tissue evidence="11">Whole worm</tissue>
    </source>
</reference>
<evidence type="ECO:0000256" key="2">
    <source>
        <dbReference type="ARBA" id="ARBA00005961"/>
    </source>
</evidence>
<feature type="signal peptide" evidence="9">
    <location>
        <begin position="1"/>
        <end position="16"/>
    </location>
</feature>
<evidence type="ECO:0000256" key="4">
    <source>
        <dbReference type="ARBA" id="ARBA00022729"/>
    </source>
</evidence>
<dbReference type="GO" id="GO:0043235">
    <property type="term" value="C:receptor complex"/>
    <property type="evidence" value="ECO:0007669"/>
    <property type="project" value="TreeGrafter"/>
</dbReference>
<dbReference type="PANTHER" id="PTHR10269:SF12">
    <property type="entry name" value="GLIAL CELL LINE-DERIVED NEUROTROPHIC FAMILY RECEPTOR-LIKE, ISOFORM E"/>
    <property type="match status" value="1"/>
</dbReference>